<protein>
    <submittedName>
        <fullName evidence="1">Uncharacterized protein</fullName>
    </submittedName>
</protein>
<dbReference type="RefSeq" id="WP_284246359.1">
    <property type="nucleotide sequence ID" value="NZ_BSST01000001.1"/>
</dbReference>
<proteinExistence type="predicted"/>
<dbReference type="PROSITE" id="PS51257">
    <property type="entry name" value="PROKAR_LIPOPROTEIN"/>
    <property type="match status" value="1"/>
</dbReference>
<accession>A0ABQ6H1S6</accession>
<name>A0ABQ6H1S6_9GAMM</name>
<reference evidence="1 2" key="1">
    <citation type="submission" date="2023-03" db="EMBL/GenBank/DDBJ databases">
        <title>Draft genome sequence of Thalassotalea insulae KCTC 62186T.</title>
        <authorList>
            <person name="Sawabe T."/>
        </authorList>
    </citation>
    <scope>NUCLEOTIDE SEQUENCE [LARGE SCALE GENOMIC DNA]</scope>
    <source>
        <strain evidence="1 2">KCTC 62186</strain>
    </source>
</reference>
<evidence type="ECO:0000313" key="1">
    <source>
        <dbReference type="EMBL" id="GLX80376.1"/>
    </source>
</evidence>
<comment type="caution">
    <text evidence="1">The sequence shown here is derived from an EMBL/GenBank/DDBJ whole genome shotgun (WGS) entry which is preliminary data.</text>
</comment>
<keyword evidence="2" id="KW-1185">Reference proteome</keyword>
<sequence>MNKQALALYIGVVLLPLLVVGCSSIDSAVNKIKKVADEYVPLYEYKSTDLEKMWIQSDANSNQNLPTAVDILFIYDQKAADTLSALSGPDWFAQKRALLLKYQASILITALEIVPQSSKQTVTLPDKFYNAISVLMFANYLAPDGQYLADITQYCELKVTLKNKGYILEELNP</sequence>
<dbReference type="Proteomes" id="UP001157186">
    <property type="component" value="Unassembled WGS sequence"/>
</dbReference>
<evidence type="ECO:0000313" key="2">
    <source>
        <dbReference type="Proteomes" id="UP001157186"/>
    </source>
</evidence>
<gene>
    <name evidence="1" type="ORF">tinsulaeT_37160</name>
</gene>
<dbReference type="EMBL" id="BSST01000001">
    <property type="protein sequence ID" value="GLX80376.1"/>
    <property type="molecule type" value="Genomic_DNA"/>
</dbReference>
<organism evidence="1 2">
    <name type="scientific">Thalassotalea insulae</name>
    <dbReference type="NCBI Taxonomy" id="2056778"/>
    <lineage>
        <taxon>Bacteria</taxon>
        <taxon>Pseudomonadati</taxon>
        <taxon>Pseudomonadota</taxon>
        <taxon>Gammaproteobacteria</taxon>
        <taxon>Alteromonadales</taxon>
        <taxon>Colwelliaceae</taxon>
        <taxon>Thalassotalea</taxon>
    </lineage>
</organism>